<protein>
    <submittedName>
        <fullName evidence="1">Uncharacterized protein</fullName>
    </submittedName>
</protein>
<organism evidence="1">
    <name type="scientific">Eutreptiella gymnastica</name>
    <dbReference type="NCBI Taxonomy" id="73025"/>
    <lineage>
        <taxon>Eukaryota</taxon>
        <taxon>Discoba</taxon>
        <taxon>Euglenozoa</taxon>
        <taxon>Euglenida</taxon>
        <taxon>Spirocuta</taxon>
        <taxon>Euglenophyceae</taxon>
        <taxon>Eutreptiales</taxon>
        <taxon>Eutreptiaceae</taxon>
        <taxon>Eutreptiella</taxon>
    </lineage>
</organism>
<dbReference type="EMBL" id="HBJA01103426">
    <property type="protein sequence ID" value="CAE0824455.1"/>
    <property type="molecule type" value="Transcribed_RNA"/>
</dbReference>
<evidence type="ECO:0000313" key="1">
    <source>
        <dbReference type="EMBL" id="CAE0824455.1"/>
    </source>
</evidence>
<proteinExistence type="predicted"/>
<reference evidence="1" key="1">
    <citation type="submission" date="2021-01" db="EMBL/GenBank/DDBJ databases">
        <authorList>
            <person name="Corre E."/>
            <person name="Pelletier E."/>
            <person name="Niang G."/>
            <person name="Scheremetjew M."/>
            <person name="Finn R."/>
            <person name="Kale V."/>
            <person name="Holt S."/>
            <person name="Cochrane G."/>
            <person name="Meng A."/>
            <person name="Brown T."/>
            <person name="Cohen L."/>
        </authorList>
    </citation>
    <scope>NUCLEOTIDE SEQUENCE</scope>
    <source>
        <strain evidence="1">CCMP1594</strain>
    </source>
</reference>
<sequence length="118" mass="13451">MCALCHDVFFGTHGCGTIAWKLHFGVGSPQILIFHLQPQWLHHLPMSTLHNGKCLVVQKAYICQVHGKLHPLLHAELHDQPFCTQARVWCKRHYCFSVLSFLCIAESLPCTSDERALF</sequence>
<gene>
    <name evidence="1" type="ORF">EGYM00163_LOCUS35662</name>
</gene>
<accession>A0A7S4G3Y5</accession>
<dbReference type="AlphaFoldDB" id="A0A7S4G3Y5"/>
<name>A0A7S4G3Y5_9EUGL</name>